<reference evidence="1" key="1">
    <citation type="submission" date="2021-06" db="EMBL/GenBank/DDBJ databases">
        <title>Comparative genomics, transcriptomics and evolutionary studies reveal genomic signatures of adaptation to plant cell wall in hemibiotrophic fungi.</title>
        <authorList>
            <consortium name="DOE Joint Genome Institute"/>
            <person name="Baroncelli R."/>
            <person name="Diaz J.F."/>
            <person name="Benocci T."/>
            <person name="Peng M."/>
            <person name="Battaglia E."/>
            <person name="Haridas S."/>
            <person name="Andreopoulos W."/>
            <person name="Labutti K."/>
            <person name="Pangilinan J."/>
            <person name="Floch G.L."/>
            <person name="Makela M.R."/>
            <person name="Henrissat B."/>
            <person name="Grigoriev I.V."/>
            <person name="Crouch J.A."/>
            <person name="De Vries R.P."/>
            <person name="Sukno S.A."/>
            <person name="Thon M.R."/>
        </authorList>
    </citation>
    <scope>NUCLEOTIDE SEQUENCE</scope>
    <source>
        <strain evidence="1">CBS 193.32</strain>
    </source>
</reference>
<evidence type="ECO:0000313" key="1">
    <source>
        <dbReference type="EMBL" id="KAK1673632.1"/>
    </source>
</evidence>
<dbReference type="Proteomes" id="UP001224890">
    <property type="component" value="Unassembled WGS sequence"/>
</dbReference>
<name>A0AAJ0AGT4_9PEZI</name>
<keyword evidence="2" id="KW-1185">Reference proteome</keyword>
<proteinExistence type="predicted"/>
<organism evidence="1 2">
    <name type="scientific">Colletotrichum godetiae</name>
    <dbReference type="NCBI Taxonomy" id="1209918"/>
    <lineage>
        <taxon>Eukaryota</taxon>
        <taxon>Fungi</taxon>
        <taxon>Dikarya</taxon>
        <taxon>Ascomycota</taxon>
        <taxon>Pezizomycotina</taxon>
        <taxon>Sordariomycetes</taxon>
        <taxon>Hypocreomycetidae</taxon>
        <taxon>Glomerellales</taxon>
        <taxon>Glomerellaceae</taxon>
        <taxon>Colletotrichum</taxon>
        <taxon>Colletotrichum acutatum species complex</taxon>
    </lineage>
</organism>
<dbReference type="GeneID" id="85457139"/>
<sequence length="107" mass="11525">MGVASCQAALGDVVCWVGGTKTALVVRPTGSHESAEYGYAQNVQLQVIGTAMVAEDIADSMIDHSLRLNIQGERGEVRCEYGVRPPGKVPLMLDARTLFIILLENHD</sequence>
<comment type="caution">
    <text evidence="1">The sequence shown here is derived from an EMBL/GenBank/DDBJ whole genome shotgun (WGS) entry which is preliminary data.</text>
</comment>
<dbReference type="RefSeq" id="XP_060427635.1">
    <property type="nucleotide sequence ID" value="XM_060572613.1"/>
</dbReference>
<dbReference type="AlphaFoldDB" id="A0AAJ0AGT4"/>
<gene>
    <name evidence="1" type="ORF">BDP55DRAFT_633904</name>
</gene>
<dbReference type="EMBL" id="JAHMHR010000030">
    <property type="protein sequence ID" value="KAK1673632.1"/>
    <property type="molecule type" value="Genomic_DNA"/>
</dbReference>
<accession>A0AAJ0AGT4</accession>
<evidence type="ECO:0000313" key="2">
    <source>
        <dbReference type="Proteomes" id="UP001224890"/>
    </source>
</evidence>
<protein>
    <submittedName>
        <fullName evidence="1">Uncharacterized protein</fullName>
    </submittedName>
</protein>